<dbReference type="EMBL" id="KB469296">
    <property type="protein sequence ID" value="EPQ60749.1"/>
    <property type="molecule type" value="Genomic_DNA"/>
</dbReference>
<feature type="compositionally biased region" description="Polar residues" evidence="1">
    <location>
        <begin position="260"/>
        <end position="270"/>
    </location>
</feature>
<organism evidence="2 3">
    <name type="scientific">Gloeophyllum trabeum (strain ATCC 11539 / FP-39264 / Madison 617)</name>
    <name type="common">Brown rot fungus</name>
    <dbReference type="NCBI Taxonomy" id="670483"/>
    <lineage>
        <taxon>Eukaryota</taxon>
        <taxon>Fungi</taxon>
        <taxon>Dikarya</taxon>
        <taxon>Basidiomycota</taxon>
        <taxon>Agaricomycotina</taxon>
        <taxon>Agaricomycetes</taxon>
        <taxon>Gloeophyllales</taxon>
        <taxon>Gloeophyllaceae</taxon>
        <taxon>Gloeophyllum</taxon>
    </lineage>
</organism>
<feature type="region of interest" description="Disordered" evidence="1">
    <location>
        <begin position="256"/>
        <end position="298"/>
    </location>
</feature>
<feature type="region of interest" description="Disordered" evidence="1">
    <location>
        <begin position="474"/>
        <end position="507"/>
    </location>
</feature>
<feature type="compositionally biased region" description="Basic and acidic residues" evidence="1">
    <location>
        <begin position="489"/>
        <end position="498"/>
    </location>
</feature>
<feature type="compositionally biased region" description="Polar residues" evidence="1">
    <location>
        <begin position="391"/>
        <end position="409"/>
    </location>
</feature>
<dbReference type="RefSeq" id="XP_007861083.1">
    <property type="nucleotide sequence ID" value="XM_007862892.1"/>
</dbReference>
<feature type="compositionally biased region" description="Basic and acidic residues" evidence="1">
    <location>
        <begin position="906"/>
        <end position="917"/>
    </location>
</feature>
<feature type="compositionally biased region" description="Basic and acidic residues" evidence="1">
    <location>
        <begin position="834"/>
        <end position="848"/>
    </location>
</feature>
<evidence type="ECO:0000313" key="2">
    <source>
        <dbReference type="EMBL" id="EPQ60749.1"/>
    </source>
</evidence>
<dbReference type="GeneID" id="19301099"/>
<feature type="compositionally biased region" description="Polar residues" evidence="1">
    <location>
        <begin position="424"/>
        <end position="442"/>
    </location>
</feature>
<dbReference type="OMA" id="SITHGHA"/>
<protein>
    <submittedName>
        <fullName evidence="2">Uncharacterized protein</fullName>
    </submittedName>
</protein>
<dbReference type="Proteomes" id="UP000030669">
    <property type="component" value="Unassembled WGS sequence"/>
</dbReference>
<evidence type="ECO:0000313" key="3">
    <source>
        <dbReference type="Proteomes" id="UP000030669"/>
    </source>
</evidence>
<sequence>MNQSARLQDARASEEENRGDTTQLGKIAIPLPGNVLVPEQLPPKTTGARNARSNKLSLNKATNQTSRAGSGVRGNQHTPTLPRAAGKQVPVQLRPAPILSKAVAVQPQRPAPSVVTRASVGKQPLRVHPATAKPLNPPASNTNTGPGIVPPLATGHSRPPSVATRMSVGSQSLNISSAPIVAKPVNPPTSKIIKGPAFVPPLPNVPSRPPSIQKGVPHPLRQSHILVDLPFSLSATQTPVPPAHTVVSRTNDLKKMSWDATPSEQSSDPPAQSMEVDFPPPATTQGEAAPDDPMDGGVAQLGDALQALSLDVGLGVDMEMSLDLGSSERLQQSSAVQIQMGTAHNMASSPTAFWCSPPVVPRVNTFEPDSRNNPRGLCNESAHAQGRSVPAWSSSTLTPDAQAIASQATGKERDENPKVLQVGATESRTQRNSALPAATSTYTPPTNVPTNVEANGVHWGREKEPATTQGTLAQLAPAVPDSQARTSQRNRESWESTDKTGASRHADATAQVLEASALHSSIPAGPPTTSDRSNELGWAQAEGLQVAQGTPDGIHNQTTPVPPPFTFTTDPQDILASQQERISEERDTQYRAPVGEDGVMQPYEFGKDGRLLRRFPVSSKALAWHYILPEPEDVSAQTYNGCETQDQQAVLQQDLSGAYPIELRMESPSENAPEVIGGHQLEDVMSSFDFFWDHSASVNIYGATGYSPSMADYSANGQLQLVGLDPERGPLQRDMVQMETPGASTSQVTLPMLPEQELTSQATSSRGRTQHRAGVAKVDQSNNISTRAFNSGDRRRPTNGDGTLETQGHPDQVKELSTVPAGQTGPQKINVQQDRPDSSRELVEQETRVSRHGLIQAMASDDPNLDPALRPIPVGPEWILPSASNIAPVLQPGSPARGASILEPGQPDKVDEPDTRRPPGPSNYRPTRDERDNGELAEASRQWDAATRPGPSSDVQTEQERIARSKGSNHAIDSLTSESHVQFELPIPPRTPMRRLKKHENPFQKSTKKKRSKPTRVAIPTGDVPAAEASSAKDAPDNGDSIDKLSAGLESKLKM</sequence>
<feature type="compositionally biased region" description="Polar residues" evidence="1">
    <location>
        <begin position="757"/>
        <end position="767"/>
    </location>
</feature>
<name>S7S4C9_GLOTA</name>
<accession>S7S4C9</accession>
<feature type="compositionally biased region" description="Basic and acidic residues" evidence="1">
    <location>
        <begin position="8"/>
        <end position="19"/>
    </location>
</feature>
<proteinExistence type="predicted"/>
<feature type="compositionally biased region" description="Polar residues" evidence="1">
    <location>
        <begin position="779"/>
        <end position="789"/>
    </location>
</feature>
<keyword evidence="3" id="KW-1185">Reference proteome</keyword>
<evidence type="ECO:0000256" key="1">
    <source>
        <dbReference type="SAM" id="MobiDB-lite"/>
    </source>
</evidence>
<dbReference type="HOGENOM" id="CLU_290189_0_0_1"/>
<dbReference type="KEGG" id="gtr:GLOTRDRAFT_124496"/>
<feature type="region of interest" description="Disordered" evidence="1">
    <location>
        <begin position="1"/>
        <end position="89"/>
    </location>
</feature>
<feature type="compositionally biased region" description="Polar residues" evidence="1">
    <location>
        <begin position="47"/>
        <end position="79"/>
    </location>
</feature>
<feature type="compositionally biased region" description="Polar residues" evidence="1">
    <location>
        <begin position="820"/>
        <end position="833"/>
    </location>
</feature>
<gene>
    <name evidence="2" type="ORF">GLOTRDRAFT_124496</name>
</gene>
<feature type="region of interest" description="Disordered" evidence="1">
    <location>
        <begin position="367"/>
        <end position="453"/>
    </location>
</feature>
<feature type="region of interest" description="Disordered" evidence="1">
    <location>
        <begin position="889"/>
        <end position="1055"/>
    </location>
</feature>
<feature type="region of interest" description="Disordered" evidence="1">
    <location>
        <begin position="740"/>
        <end position="848"/>
    </location>
</feature>
<reference evidence="2 3" key="1">
    <citation type="journal article" date="2012" name="Science">
        <title>The Paleozoic origin of enzymatic lignin decomposition reconstructed from 31 fungal genomes.</title>
        <authorList>
            <person name="Floudas D."/>
            <person name="Binder M."/>
            <person name="Riley R."/>
            <person name="Barry K."/>
            <person name="Blanchette R.A."/>
            <person name="Henrissat B."/>
            <person name="Martinez A.T."/>
            <person name="Otillar R."/>
            <person name="Spatafora J.W."/>
            <person name="Yadav J.S."/>
            <person name="Aerts A."/>
            <person name="Benoit I."/>
            <person name="Boyd A."/>
            <person name="Carlson A."/>
            <person name="Copeland A."/>
            <person name="Coutinho P.M."/>
            <person name="de Vries R.P."/>
            <person name="Ferreira P."/>
            <person name="Findley K."/>
            <person name="Foster B."/>
            <person name="Gaskell J."/>
            <person name="Glotzer D."/>
            <person name="Gorecki P."/>
            <person name="Heitman J."/>
            <person name="Hesse C."/>
            <person name="Hori C."/>
            <person name="Igarashi K."/>
            <person name="Jurgens J.A."/>
            <person name="Kallen N."/>
            <person name="Kersten P."/>
            <person name="Kohler A."/>
            <person name="Kuees U."/>
            <person name="Kumar T.K.A."/>
            <person name="Kuo A."/>
            <person name="LaButti K."/>
            <person name="Larrondo L.F."/>
            <person name="Lindquist E."/>
            <person name="Ling A."/>
            <person name="Lombard V."/>
            <person name="Lucas S."/>
            <person name="Lundell T."/>
            <person name="Martin R."/>
            <person name="McLaughlin D.J."/>
            <person name="Morgenstern I."/>
            <person name="Morin E."/>
            <person name="Murat C."/>
            <person name="Nagy L.G."/>
            <person name="Nolan M."/>
            <person name="Ohm R.A."/>
            <person name="Patyshakuliyeva A."/>
            <person name="Rokas A."/>
            <person name="Ruiz-Duenas F.J."/>
            <person name="Sabat G."/>
            <person name="Salamov A."/>
            <person name="Samejima M."/>
            <person name="Schmutz J."/>
            <person name="Slot J.C."/>
            <person name="St John F."/>
            <person name="Stenlid J."/>
            <person name="Sun H."/>
            <person name="Sun S."/>
            <person name="Syed K."/>
            <person name="Tsang A."/>
            <person name="Wiebenga A."/>
            <person name="Young D."/>
            <person name="Pisabarro A."/>
            <person name="Eastwood D.C."/>
            <person name="Martin F."/>
            <person name="Cullen D."/>
            <person name="Grigoriev I.V."/>
            <person name="Hibbett D.S."/>
        </authorList>
    </citation>
    <scope>NUCLEOTIDE SEQUENCE [LARGE SCALE GENOMIC DNA]</scope>
    <source>
        <strain evidence="2 3">ATCC 11539</strain>
    </source>
</reference>
<dbReference type="AlphaFoldDB" id="S7S4C9"/>
<feature type="compositionally biased region" description="Low complexity" evidence="1">
    <location>
        <begin position="443"/>
        <end position="452"/>
    </location>
</feature>